<dbReference type="InterPro" id="IPR036108">
    <property type="entry name" value="4pyrrol_syn_uPrphyn_synt_sf"/>
</dbReference>
<evidence type="ECO:0000256" key="3">
    <source>
        <dbReference type="ARBA" id="ARBA00013109"/>
    </source>
</evidence>
<dbReference type="Proteomes" id="UP001430290">
    <property type="component" value="Unassembled WGS sequence"/>
</dbReference>
<keyword evidence="5 9" id="KW-0627">Porphyrin biosynthesis</keyword>
<comment type="catalytic activity">
    <reaction evidence="8 9">
        <text>hydroxymethylbilane = uroporphyrinogen III + H2O</text>
        <dbReference type="Rhea" id="RHEA:18965"/>
        <dbReference type="ChEBI" id="CHEBI:15377"/>
        <dbReference type="ChEBI" id="CHEBI:57308"/>
        <dbReference type="ChEBI" id="CHEBI:57845"/>
        <dbReference type="EC" id="4.2.1.75"/>
    </reaction>
</comment>
<dbReference type="PANTHER" id="PTHR38042:SF1">
    <property type="entry name" value="UROPORPHYRINOGEN-III SYNTHASE, CHLOROPLASTIC"/>
    <property type="match status" value="1"/>
</dbReference>
<evidence type="ECO:0000256" key="2">
    <source>
        <dbReference type="ARBA" id="ARBA00008133"/>
    </source>
</evidence>
<dbReference type="PANTHER" id="PTHR38042">
    <property type="entry name" value="UROPORPHYRINOGEN-III SYNTHASE, CHLOROPLASTIC"/>
    <property type="match status" value="1"/>
</dbReference>
<evidence type="ECO:0000256" key="1">
    <source>
        <dbReference type="ARBA" id="ARBA00004772"/>
    </source>
</evidence>
<dbReference type="GO" id="GO:0004852">
    <property type="term" value="F:uroporphyrinogen-III synthase activity"/>
    <property type="evidence" value="ECO:0007669"/>
    <property type="project" value="UniProtKB-EC"/>
</dbReference>
<dbReference type="Gene3D" id="3.40.50.10090">
    <property type="match status" value="2"/>
</dbReference>
<evidence type="ECO:0000313" key="12">
    <source>
        <dbReference type="Proteomes" id="UP001430290"/>
    </source>
</evidence>
<comment type="pathway">
    <text evidence="1 9">Porphyrin-containing compound metabolism; protoporphyrin-IX biosynthesis; coproporphyrinogen-III from 5-aminolevulinate: step 3/4.</text>
</comment>
<dbReference type="EC" id="4.2.1.75" evidence="3 9"/>
<feature type="domain" description="Tetrapyrrole biosynthesis uroporphyrinogen III synthase" evidence="10">
    <location>
        <begin position="28"/>
        <end position="250"/>
    </location>
</feature>
<dbReference type="RefSeq" id="WP_223629369.1">
    <property type="nucleotide sequence ID" value="NZ_JAIQDJ010000006.1"/>
</dbReference>
<comment type="function">
    <text evidence="6 9">Catalyzes cyclization of the linear tetrapyrrole, hydroxymethylbilane, to the macrocyclic uroporphyrinogen III.</text>
</comment>
<keyword evidence="12" id="KW-1185">Reference proteome</keyword>
<proteinExistence type="inferred from homology"/>
<accession>A0ABS7TG09</accession>
<dbReference type="SUPFAM" id="SSF69618">
    <property type="entry name" value="HemD-like"/>
    <property type="match status" value="1"/>
</dbReference>
<dbReference type="EMBL" id="JAIQDJ010000006">
    <property type="protein sequence ID" value="MBZ4186691.1"/>
    <property type="molecule type" value="Genomic_DNA"/>
</dbReference>
<protein>
    <recommendedName>
        <fullName evidence="7 9">Uroporphyrinogen-III synthase</fullName>
        <ecNumber evidence="3 9">4.2.1.75</ecNumber>
    </recommendedName>
</protein>
<dbReference type="CDD" id="cd06578">
    <property type="entry name" value="HemD"/>
    <property type="match status" value="1"/>
</dbReference>
<keyword evidence="4 9" id="KW-0456">Lyase</keyword>
<evidence type="ECO:0000256" key="4">
    <source>
        <dbReference type="ARBA" id="ARBA00023239"/>
    </source>
</evidence>
<reference evidence="11" key="1">
    <citation type="submission" date="2021-09" db="EMBL/GenBank/DDBJ databases">
        <authorList>
            <person name="Wu T."/>
            <person name="Guo S.Z."/>
        </authorList>
    </citation>
    <scope>NUCLEOTIDE SEQUENCE</scope>
    <source>
        <strain evidence="11">RSS-23</strain>
    </source>
</reference>
<comment type="similarity">
    <text evidence="2 9">Belongs to the uroporphyrinogen-III synthase family.</text>
</comment>
<evidence type="ECO:0000256" key="6">
    <source>
        <dbReference type="ARBA" id="ARBA00037589"/>
    </source>
</evidence>
<name>A0ABS7TG09_9GAMM</name>
<dbReference type="Pfam" id="PF02602">
    <property type="entry name" value="HEM4"/>
    <property type="match status" value="1"/>
</dbReference>
<dbReference type="InterPro" id="IPR039793">
    <property type="entry name" value="UROS/Hem4"/>
</dbReference>
<evidence type="ECO:0000256" key="8">
    <source>
        <dbReference type="ARBA" id="ARBA00048617"/>
    </source>
</evidence>
<evidence type="ECO:0000313" key="11">
    <source>
        <dbReference type="EMBL" id="MBZ4186691.1"/>
    </source>
</evidence>
<comment type="caution">
    <text evidence="11">The sequence shown here is derived from an EMBL/GenBank/DDBJ whole genome shotgun (WGS) entry which is preliminary data.</text>
</comment>
<gene>
    <name evidence="11" type="ORF">K7B09_10200</name>
</gene>
<evidence type="ECO:0000256" key="5">
    <source>
        <dbReference type="ARBA" id="ARBA00023244"/>
    </source>
</evidence>
<evidence type="ECO:0000256" key="7">
    <source>
        <dbReference type="ARBA" id="ARBA00040167"/>
    </source>
</evidence>
<dbReference type="InterPro" id="IPR003754">
    <property type="entry name" value="4pyrrol_synth_uPrphyn_synth"/>
</dbReference>
<sequence length="260" mass="27418">MPRLIDQALPLQDCTVLSLRPRRQHASLRAAAARLGARVLAISPIAITAQDDAQTRGALATALKADVVLFTSPNAARTAITLTSPGMRRQQRWIAVGAGTRRALVRAGIDAIAPARMDSEGLLALPALAQVQGKRIGLITGQGGRGVLQPALEARGAQVIRVDVYARSTVSIPERRWRLLAAVLQTPQRIGLALTSAEALHALLAQIPASLLPGLQGMHVLAASERLAITARDAGFNKVVIASSPQPRALMMAMLTTMSA</sequence>
<evidence type="ECO:0000259" key="10">
    <source>
        <dbReference type="Pfam" id="PF02602"/>
    </source>
</evidence>
<evidence type="ECO:0000256" key="9">
    <source>
        <dbReference type="RuleBase" id="RU366031"/>
    </source>
</evidence>
<organism evidence="11 12">
    <name type="scientific">Thermomonas beijingensis</name>
    <dbReference type="NCBI Taxonomy" id="2872701"/>
    <lineage>
        <taxon>Bacteria</taxon>
        <taxon>Pseudomonadati</taxon>
        <taxon>Pseudomonadota</taxon>
        <taxon>Gammaproteobacteria</taxon>
        <taxon>Lysobacterales</taxon>
        <taxon>Lysobacteraceae</taxon>
        <taxon>Thermomonas</taxon>
    </lineage>
</organism>